<gene>
    <name evidence="1" type="ORF">SAMN02583745_01792</name>
</gene>
<dbReference type="STRING" id="1123402.SAMN02583745_01792"/>
<dbReference type="InterPro" id="IPR014118">
    <property type="entry name" value="T4SS_TraV"/>
</dbReference>
<evidence type="ECO:0000313" key="2">
    <source>
        <dbReference type="Proteomes" id="UP000242642"/>
    </source>
</evidence>
<keyword evidence="2" id="KW-1185">Reference proteome</keyword>
<dbReference type="EMBL" id="FOHV01000013">
    <property type="protein sequence ID" value="SET25218.1"/>
    <property type="molecule type" value="Genomic_DNA"/>
</dbReference>
<evidence type="ECO:0000313" key="1">
    <source>
        <dbReference type="EMBL" id="SET25218.1"/>
    </source>
</evidence>
<keyword evidence="1" id="KW-0449">Lipoprotein</keyword>
<dbReference type="Proteomes" id="UP000242642">
    <property type="component" value="Unassembled WGS sequence"/>
</dbReference>
<dbReference type="RefSeq" id="WP_177168624.1">
    <property type="nucleotide sequence ID" value="NZ_FOHV01000013.1"/>
</dbReference>
<reference evidence="2" key="1">
    <citation type="submission" date="2016-10" db="EMBL/GenBank/DDBJ databases">
        <authorList>
            <person name="Varghese N."/>
            <person name="Submissions S."/>
        </authorList>
    </citation>
    <scope>NUCLEOTIDE SEQUENCE [LARGE SCALE GENOMIC DNA]</scope>
    <source>
        <strain evidence="2">DSM 18579</strain>
    </source>
</reference>
<dbReference type="AlphaFoldDB" id="A0A1I0CZC2"/>
<organism evidence="1 2">
    <name type="scientific">Thorsellia anophelis DSM 18579</name>
    <dbReference type="NCBI Taxonomy" id="1123402"/>
    <lineage>
        <taxon>Bacteria</taxon>
        <taxon>Pseudomonadati</taxon>
        <taxon>Pseudomonadota</taxon>
        <taxon>Gammaproteobacteria</taxon>
        <taxon>Enterobacterales</taxon>
        <taxon>Thorselliaceae</taxon>
        <taxon>Thorsellia</taxon>
    </lineage>
</organism>
<accession>A0A1I0CZC2</accession>
<protein>
    <submittedName>
        <fullName evidence="1">Type IV conjugative transfer system lipoprotein (TraV)</fullName>
    </submittedName>
</protein>
<name>A0A1I0CZC2_9GAMM</name>
<dbReference type="PROSITE" id="PS51257">
    <property type="entry name" value="PROKAR_LIPOPROTEIN"/>
    <property type="match status" value="1"/>
</dbReference>
<sequence>MRMFQTTRIKIKIVYLISLCLGVILLVGCSQLGIGQAEYSCSGMPNGVKCLSASEVYALTDTHDYTTNKITTSRDIEASQFHPLLVNSGNTTQLSKSAMAFSNSTRTEAKIMRILITPWEDGEGDLHLGEFILTEVEPAKWIIGQGY</sequence>
<dbReference type="Pfam" id="PF09676">
    <property type="entry name" value="TraV"/>
    <property type="match status" value="1"/>
</dbReference>
<proteinExistence type="predicted"/>